<feature type="transmembrane region" description="Helical" evidence="1">
    <location>
        <begin position="76"/>
        <end position="95"/>
    </location>
</feature>
<dbReference type="OrthoDB" id="5298483at2"/>
<keyword evidence="1" id="KW-0472">Membrane</keyword>
<accession>A0A1G5E7D1</accession>
<dbReference type="NCBIfam" id="NF041043">
    <property type="entry name" value="BPSS1780_fam"/>
    <property type="match status" value="1"/>
</dbReference>
<feature type="transmembrane region" description="Helical" evidence="1">
    <location>
        <begin position="201"/>
        <end position="224"/>
    </location>
</feature>
<dbReference type="InterPro" id="IPR047798">
    <property type="entry name" value="BPSS1780-like"/>
</dbReference>
<keyword evidence="1" id="KW-0812">Transmembrane</keyword>
<gene>
    <name evidence="2" type="ORF">SAMN05661077_1516</name>
</gene>
<protein>
    <recommendedName>
        <fullName evidence="4">Transmembrane protein</fullName>
    </recommendedName>
</protein>
<evidence type="ECO:0000313" key="2">
    <source>
        <dbReference type="EMBL" id="SCY22807.1"/>
    </source>
</evidence>
<evidence type="ECO:0000313" key="3">
    <source>
        <dbReference type="Proteomes" id="UP000183104"/>
    </source>
</evidence>
<evidence type="ECO:0008006" key="4">
    <source>
        <dbReference type="Google" id="ProtNLM"/>
    </source>
</evidence>
<proteinExistence type="predicted"/>
<dbReference type="Proteomes" id="UP000183104">
    <property type="component" value="Unassembled WGS sequence"/>
</dbReference>
<keyword evidence="1" id="KW-1133">Transmembrane helix</keyword>
<feature type="transmembrane region" description="Helical" evidence="1">
    <location>
        <begin position="163"/>
        <end position="189"/>
    </location>
</feature>
<evidence type="ECO:0000256" key="1">
    <source>
        <dbReference type="SAM" id="Phobius"/>
    </source>
</evidence>
<sequence length="260" mass="27809">MSENPYQAPAAALETAFGNGDRESGELREPRGVAVGRGWGWIREAYGLFKRQPALWVLLPLTFMLIQMGLSMVPLVNILAAFLGVLLMAGMYFAADQTANDADAAFPDLFVGFRENTLRLLGVALVHSLGTILAVGMSLFPALASGTGAGLDQAGTSPGPVALLFPLAMFAIMIPIAMATWFATPLVILEDVKVLPALRMSFMACLRNILPMFVYGLALGALFFLGALPLFLGLLVVFPVAILSSYTAYRDIFYSEPAPA</sequence>
<reference evidence="3" key="1">
    <citation type="submission" date="2016-10" db="EMBL/GenBank/DDBJ databases">
        <authorList>
            <person name="Varghese N."/>
        </authorList>
    </citation>
    <scope>NUCLEOTIDE SEQUENCE [LARGE SCALE GENOMIC DNA]</scope>
    <source>
        <strain evidence="3">HL 19</strain>
    </source>
</reference>
<dbReference type="AlphaFoldDB" id="A0A1G5E7D1"/>
<name>A0A1G5E7D1_9GAMM</name>
<dbReference type="EMBL" id="FMUN01000004">
    <property type="protein sequence ID" value="SCY22807.1"/>
    <property type="molecule type" value="Genomic_DNA"/>
</dbReference>
<feature type="transmembrane region" description="Helical" evidence="1">
    <location>
        <begin position="120"/>
        <end position="143"/>
    </location>
</feature>
<keyword evidence="3" id="KW-1185">Reference proteome</keyword>
<organism evidence="2 3">
    <name type="scientific">Thiohalorhabdus denitrificans</name>
    <dbReference type="NCBI Taxonomy" id="381306"/>
    <lineage>
        <taxon>Bacteria</taxon>
        <taxon>Pseudomonadati</taxon>
        <taxon>Pseudomonadota</taxon>
        <taxon>Gammaproteobacteria</taxon>
        <taxon>Thiohalorhabdales</taxon>
        <taxon>Thiohalorhabdaceae</taxon>
        <taxon>Thiohalorhabdus</taxon>
    </lineage>
</organism>
<dbReference type="RefSeq" id="WP_054964883.1">
    <property type="nucleotide sequence ID" value="NZ_FMUN01000004.1"/>
</dbReference>